<dbReference type="RefSeq" id="WP_117173761.1">
    <property type="nucleotide sequence ID" value="NZ_QFZK01000001.1"/>
</dbReference>
<evidence type="ECO:0000259" key="2">
    <source>
        <dbReference type="Pfam" id="PF13439"/>
    </source>
</evidence>
<feature type="domain" description="Glycosyltransferase subfamily 4-like N-terminal" evidence="2">
    <location>
        <begin position="101"/>
        <end position="210"/>
    </location>
</feature>
<evidence type="ECO:0008006" key="5">
    <source>
        <dbReference type="Google" id="ProtNLM"/>
    </source>
</evidence>
<evidence type="ECO:0000313" key="3">
    <source>
        <dbReference type="EMBL" id="RFO98809.1"/>
    </source>
</evidence>
<dbReference type="InterPro" id="IPR001296">
    <property type="entry name" value="Glyco_trans_1"/>
</dbReference>
<dbReference type="OrthoDB" id="9775208at2"/>
<proteinExistence type="predicted"/>
<evidence type="ECO:0000259" key="1">
    <source>
        <dbReference type="Pfam" id="PF00534"/>
    </source>
</evidence>
<dbReference type="PANTHER" id="PTHR45947:SF3">
    <property type="entry name" value="SULFOQUINOVOSYL TRANSFERASE SQD2"/>
    <property type="match status" value="1"/>
</dbReference>
<dbReference type="Gene3D" id="3.40.50.2000">
    <property type="entry name" value="Glycogen Phosphorylase B"/>
    <property type="match status" value="2"/>
</dbReference>
<keyword evidence="4" id="KW-1185">Reference proteome</keyword>
<evidence type="ECO:0000313" key="4">
    <source>
        <dbReference type="Proteomes" id="UP000260665"/>
    </source>
</evidence>
<dbReference type="PANTHER" id="PTHR45947">
    <property type="entry name" value="SULFOQUINOVOSYL TRANSFERASE SQD2"/>
    <property type="match status" value="1"/>
</dbReference>
<dbReference type="AlphaFoldDB" id="A0A3E1RHH0"/>
<dbReference type="Pfam" id="PF13439">
    <property type="entry name" value="Glyco_transf_4"/>
    <property type="match status" value="1"/>
</dbReference>
<dbReference type="InterPro" id="IPR050194">
    <property type="entry name" value="Glycosyltransferase_grp1"/>
</dbReference>
<dbReference type="EMBL" id="QFZK01000001">
    <property type="protein sequence ID" value="RFO98809.1"/>
    <property type="molecule type" value="Genomic_DNA"/>
</dbReference>
<protein>
    <recommendedName>
        <fullName evidence="5">Glycosyltransferase family 4 protein</fullName>
    </recommendedName>
</protein>
<dbReference type="Pfam" id="PF00534">
    <property type="entry name" value="Glycos_transf_1"/>
    <property type="match status" value="1"/>
</dbReference>
<reference evidence="3 4" key="1">
    <citation type="submission" date="2018-05" db="EMBL/GenBank/DDBJ databases">
        <title>Rhodoferax soyangensis sp.nov., isolated from an oligotrophic freshwater lake.</title>
        <authorList>
            <person name="Park M."/>
        </authorList>
    </citation>
    <scope>NUCLEOTIDE SEQUENCE [LARGE SCALE GENOMIC DNA]</scope>
    <source>
        <strain evidence="3 4">IMCC26218</strain>
    </source>
</reference>
<sequence>MRIFILPSWCPTADHPLSGSFFVEQAHAIAALRPDWTVALCLFDLARSRMPWRPWQLPRFARQALCTPRMQHAHAPSGLHTFHVWKPYLPRFGPLSKWTANAQALASQAQPALEDFIQRFGKPDLIHAQAVYPGGAAAVALGREHGIPVGLTEHLGPFPPATLCLPSGQVMPLVADTYAGAALCSAVSNALADRIIDMGLAKTVSVLPNFLPDHFGSGLDTIPRTPEEFVFLSVGGPSQRKGTDVLLRALAQTDANIHLHLVGDSMERPGLQQLATDLGLSARVCWLGSVAREHMRAHYQACDAFVLPSQGETFGIAYIEALAFGKPLIATRCGGPEDIVHAGNGLLVPVGNVEALAAAMRGMVTHAARYAPPDLRSDFLTRFSATTALARMEPWYRAVQRCGQRKATP</sequence>
<dbReference type="InterPro" id="IPR028098">
    <property type="entry name" value="Glyco_trans_4-like_N"/>
</dbReference>
<name>A0A3E1RHH0_9BURK</name>
<feature type="domain" description="Glycosyl transferase family 1" evidence="1">
    <location>
        <begin position="226"/>
        <end position="362"/>
    </location>
</feature>
<comment type="caution">
    <text evidence="3">The sequence shown here is derived from an EMBL/GenBank/DDBJ whole genome shotgun (WGS) entry which is preliminary data.</text>
</comment>
<accession>A0A3E1RHH0</accession>
<dbReference type="GO" id="GO:0016757">
    <property type="term" value="F:glycosyltransferase activity"/>
    <property type="evidence" value="ECO:0007669"/>
    <property type="project" value="InterPro"/>
</dbReference>
<dbReference type="SUPFAM" id="SSF53756">
    <property type="entry name" value="UDP-Glycosyltransferase/glycogen phosphorylase"/>
    <property type="match status" value="1"/>
</dbReference>
<dbReference type="Proteomes" id="UP000260665">
    <property type="component" value="Unassembled WGS sequence"/>
</dbReference>
<organism evidence="3 4">
    <name type="scientific">Rhodoferax lacus</name>
    <dbReference type="NCBI Taxonomy" id="2184758"/>
    <lineage>
        <taxon>Bacteria</taxon>
        <taxon>Pseudomonadati</taxon>
        <taxon>Pseudomonadota</taxon>
        <taxon>Betaproteobacteria</taxon>
        <taxon>Burkholderiales</taxon>
        <taxon>Comamonadaceae</taxon>
        <taxon>Rhodoferax</taxon>
    </lineage>
</organism>
<gene>
    <name evidence="3" type="ORF">DIC66_02740</name>
</gene>